<sequence length="105" mass="12170">MKIISYSYKQFFEKRIRFGDSVPIIITLLGDAEARGDMSEFTVEIKFVNGETQTFDAEYRRSNVDVLIVEDHINSDRKFIKFGEHLINTNNVLTVKEKTTETSTK</sequence>
<dbReference type="AlphaFoldDB" id="A0A2B9PFE2"/>
<dbReference type="RefSeq" id="WP_098767930.1">
    <property type="nucleotide sequence ID" value="NZ_NUIL01000073.1"/>
</dbReference>
<reference evidence="1 2" key="1">
    <citation type="submission" date="2017-09" db="EMBL/GenBank/DDBJ databases">
        <title>Large-scale bioinformatics analysis of Bacillus genomes uncovers conserved roles of natural products in bacterial physiology.</title>
        <authorList>
            <consortium name="Agbiome Team Llc"/>
            <person name="Bleich R.M."/>
            <person name="Grubbs K.J."/>
            <person name="Santa Maria K.C."/>
            <person name="Allen S.E."/>
            <person name="Farag S."/>
            <person name="Shank E.A."/>
            <person name="Bowers A."/>
        </authorList>
    </citation>
    <scope>NUCLEOTIDE SEQUENCE [LARGE SCALE GENOMIC DNA]</scope>
    <source>
        <strain evidence="1 2">AFS050027</strain>
    </source>
</reference>
<accession>A0A2B9PFE2</accession>
<name>A0A2B9PFE2_BACCE</name>
<organism evidence="1 2">
    <name type="scientific">Bacillus cereus</name>
    <dbReference type="NCBI Taxonomy" id="1396"/>
    <lineage>
        <taxon>Bacteria</taxon>
        <taxon>Bacillati</taxon>
        <taxon>Bacillota</taxon>
        <taxon>Bacilli</taxon>
        <taxon>Bacillales</taxon>
        <taxon>Bacillaceae</taxon>
        <taxon>Bacillus</taxon>
        <taxon>Bacillus cereus group</taxon>
    </lineage>
</organism>
<evidence type="ECO:0000313" key="1">
    <source>
        <dbReference type="EMBL" id="PGO20761.1"/>
    </source>
</evidence>
<protein>
    <submittedName>
        <fullName evidence="1">Uncharacterized protein</fullName>
    </submittedName>
</protein>
<comment type="caution">
    <text evidence="1">The sequence shown here is derived from an EMBL/GenBank/DDBJ whole genome shotgun (WGS) entry which is preliminary data.</text>
</comment>
<dbReference type="EMBL" id="NUIL01000073">
    <property type="protein sequence ID" value="PGO20761.1"/>
    <property type="molecule type" value="Genomic_DNA"/>
</dbReference>
<gene>
    <name evidence="1" type="ORF">CN984_29310</name>
</gene>
<proteinExistence type="predicted"/>
<evidence type="ECO:0000313" key="2">
    <source>
        <dbReference type="Proteomes" id="UP000223777"/>
    </source>
</evidence>
<dbReference type="Proteomes" id="UP000223777">
    <property type="component" value="Unassembled WGS sequence"/>
</dbReference>